<reference evidence="13 14" key="1">
    <citation type="submission" date="2019-06" db="EMBL/GenBank/DDBJ databases">
        <title>A complete genome sequence for Luteibacter pinisoli MAH-14.</title>
        <authorList>
            <person name="Baltrus D.A."/>
        </authorList>
    </citation>
    <scope>NUCLEOTIDE SEQUENCE [LARGE SCALE GENOMIC DNA]</scope>
    <source>
        <strain evidence="13 14">MAH-14</strain>
    </source>
</reference>
<dbReference type="OrthoDB" id="9762933at2"/>
<evidence type="ECO:0000259" key="12">
    <source>
        <dbReference type="PROSITE" id="PS51161"/>
    </source>
</evidence>
<dbReference type="UniPathway" id="UPA00326"/>
<dbReference type="AlphaFoldDB" id="A0A4Y5Z6T5"/>
<comment type="catalytic activity">
    <reaction evidence="8 10">
        <text>a 2'-deoxyribonucleoside 5'-diphosphate + [thioredoxin]-disulfide + H2O = a ribonucleoside 5'-diphosphate + [thioredoxin]-dithiol</text>
        <dbReference type="Rhea" id="RHEA:23252"/>
        <dbReference type="Rhea" id="RHEA-COMP:10698"/>
        <dbReference type="Rhea" id="RHEA-COMP:10700"/>
        <dbReference type="ChEBI" id="CHEBI:15377"/>
        <dbReference type="ChEBI" id="CHEBI:29950"/>
        <dbReference type="ChEBI" id="CHEBI:50058"/>
        <dbReference type="ChEBI" id="CHEBI:57930"/>
        <dbReference type="ChEBI" id="CHEBI:73316"/>
        <dbReference type="EC" id="1.17.4.1"/>
    </reaction>
</comment>
<feature type="domain" description="ATP-cone" evidence="12">
    <location>
        <begin position="53"/>
        <end position="142"/>
    </location>
</feature>
<dbReference type="EC" id="1.17.4.1" evidence="2 10"/>
<dbReference type="PROSITE" id="PS51161">
    <property type="entry name" value="ATP_CONE"/>
    <property type="match status" value="1"/>
</dbReference>
<dbReference type="Gene3D" id="3.20.70.20">
    <property type="match status" value="1"/>
</dbReference>
<dbReference type="PANTHER" id="PTHR11573">
    <property type="entry name" value="RIBONUCLEOSIDE-DIPHOSPHATE REDUCTASE LARGE CHAIN"/>
    <property type="match status" value="1"/>
</dbReference>
<name>A0A4Y5Z6T5_9GAMM</name>
<dbReference type="GO" id="GO:0005524">
    <property type="term" value="F:ATP binding"/>
    <property type="evidence" value="ECO:0007669"/>
    <property type="project" value="UniProtKB-UniRule"/>
</dbReference>
<evidence type="ECO:0000256" key="10">
    <source>
        <dbReference type="RuleBase" id="RU003410"/>
    </source>
</evidence>
<keyword evidence="14" id="KW-1185">Reference proteome</keyword>
<protein>
    <recommendedName>
        <fullName evidence="2 10">Ribonucleoside-diphosphate reductase</fullName>
        <ecNumber evidence="2 10">1.17.4.1</ecNumber>
    </recommendedName>
</protein>
<dbReference type="GO" id="GO:0004748">
    <property type="term" value="F:ribonucleoside-diphosphate reductase activity, thioredoxin disulfide as acceptor"/>
    <property type="evidence" value="ECO:0007669"/>
    <property type="project" value="UniProtKB-EC"/>
</dbReference>
<evidence type="ECO:0000256" key="4">
    <source>
        <dbReference type="ARBA" id="ARBA00022741"/>
    </source>
</evidence>
<proteinExistence type="inferred from homology"/>
<dbReference type="PANTHER" id="PTHR11573:SF6">
    <property type="entry name" value="RIBONUCLEOSIDE-DIPHOSPHATE REDUCTASE LARGE SUBUNIT"/>
    <property type="match status" value="1"/>
</dbReference>
<keyword evidence="7 10" id="KW-0215">Deoxyribonucleotide synthesis</keyword>
<dbReference type="InterPro" id="IPR039718">
    <property type="entry name" value="Rrm1"/>
</dbReference>
<dbReference type="PRINTS" id="PR01183">
    <property type="entry name" value="RIBORDTASEM1"/>
</dbReference>
<comment type="function">
    <text evidence="10">Provides the precursors necessary for DNA synthesis. Catalyzes the biosynthesis of deoxyribonucleotides from the corresponding ribonucleotides.</text>
</comment>
<evidence type="ECO:0000256" key="5">
    <source>
        <dbReference type="ARBA" id="ARBA00022840"/>
    </source>
</evidence>
<evidence type="ECO:0000256" key="6">
    <source>
        <dbReference type="ARBA" id="ARBA00023002"/>
    </source>
</evidence>
<evidence type="ECO:0000256" key="2">
    <source>
        <dbReference type="ARBA" id="ARBA00012274"/>
    </source>
</evidence>
<evidence type="ECO:0000256" key="11">
    <source>
        <dbReference type="SAM" id="MobiDB-lite"/>
    </source>
</evidence>
<dbReference type="PROSITE" id="PS00089">
    <property type="entry name" value="RIBORED_LARGE"/>
    <property type="match status" value="1"/>
</dbReference>
<dbReference type="NCBIfam" id="TIGR02506">
    <property type="entry name" value="NrdE_NrdA"/>
    <property type="match status" value="1"/>
</dbReference>
<evidence type="ECO:0000256" key="9">
    <source>
        <dbReference type="PROSITE-ProRule" id="PRU00492"/>
    </source>
</evidence>
<gene>
    <name evidence="13" type="ORF">FIV34_19240</name>
</gene>
<dbReference type="Proteomes" id="UP000316093">
    <property type="component" value="Chromosome"/>
</dbReference>
<dbReference type="CDD" id="cd01679">
    <property type="entry name" value="RNR_I"/>
    <property type="match status" value="1"/>
</dbReference>
<keyword evidence="3" id="KW-0021">Allosteric enzyme</keyword>
<keyword evidence="4 9" id="KW-0547">Nucleotide-binding</keyword>
<dbReference type="GO" id="GO:0005971">
    <property type="term" value="C:ribonucleoside-diphosphate reductase complex"/>
    <property type="evidence" value="ECO:0007669"/>
    <property type="project" value="TreeGrafter"/>
</dbReference>
<keyword evidence="5 9" id="KW-0067">ATP-binding</keyword>
<dbReference type="EMBL" id="CP041046">
    <property type="protein sequence ID" value="QDE41182.1"/>
    <property type="molecule type" value="Genomic_DNA"/>
</dbReference>
<dbReference type="Pfam" id="PF03477">
    <property type="entry name" value="ATP-cone"/>
    <property type="match status" value="1"/>
</dbReference>
<dbReference type="InterPro" id="IPR013509">
    <property type="entry name" value="RNR_lsu_N"/>
</dbReference>
<dbReference type="SUPFAM" id="SSF48168">
    <property type="entry name" value="R1 subunit of ribonucleotide reductase, N-terminal domain"/>
    <property type="match status" value="1"/>
</dbReference>
<dbReference type="InterPro" id="IPR000788">
    <property type="entry name" value="RNR_lg_C"/>
</dbReference>
<dbReference type="Pfam" id="PF02867">
    <property type="entry name" value="Ribonuc_red_lgC"/>
    <property type="match status" value="1"/>
</dbReference>
<dbReference type="KEGG" id="lpy:FIV34_19240"/>
<comment type="similarity">
    <text evidence="1 10">Belongs to the ribonucleoside diphosphate reductase large chain family.</text>
</comment>
<feature type="region of interest" description="Disordered" evidence="11">
    <location>
        <begin position="1"/>
        <end position="61"/>
    </location>
</feature>
<dbReference type="Pfam" id="PF00317">
    <property type="entry name" value="Ribonuc_red_lgN"/>
    <property type="match status" value="1"/>
</dbReference>
<evidence type="ECO:0000256" key="7">
    <source>
        <dbReference type="ARBA" id="ARBA00023116"/>
    </source>
</evidence>
<evidence type="ECO:0000313" key="13">
    <source>
        <dbReference type="EMBL" id="QDE41182.1"/>
    </source>
</evidence>
<evidence type="ECO:0000256" key="1">
    <source>
        <dbReference type="ARBA" id="ARBA00010406"/>
    </source>
</evidence>
<dbReference type="InterPro" id="IPR008926">
    <property type="entry name" value="RNR_R1-su_N"/>
</dbReference>
<dbReference type="InterPro" id="IPR013346">
    <property type="entry name" value="NrdE_NrdA_C"/>
</dbReference>
<evidence type="ECO:0000256" key="3">
    <source>
        <dbReference type="ARBA" id="ARBA00022533"/>
    </source>
</evidence>
<dbReference type="SUPFAM" id="SSF51998">
    <property type="entry name" value="PFL-like glycyl radical enzymes"/>
    <property type="match status" value="1"/>
</dbReference>
<keyword evidence="6 10" id="KW-0560">Oxidoreductase</keyword>
<evidence type="ECO:0000313" key="14">
    <source>
        <dbReference type="Proteomes" id="UP000316093"/>
    </source>
</evidence>
<accession>A0A4Y5Z6T5</accession>
<dbReference type="GO" id="GO:0009263">
    <property type="term" value="P:deoxyribonucleotide biosynthetic process"/>
    <property type="evidence" value="ECO:0007669"/>
    <property type="project" value="UniProtKB-KW"/>
</dbReference>
<organism evidence="13 14">
    <name type="scientific">Luteibacter pinisoli</name>
    <dbReference type="NCBI Taxonomy" id="2589080"/>
    <lineage>
        <taxon>Bacteria</taxon>
        <taxon>Pseudomonadati</taxon>
        <taxon>Pseudomonadota</taxon>
        <taxon>Gammaproteobacteria</taxon>
        <taxon>Lysobacterales</taxon>
        <taxon>Rhodanobacteraceae</taxon>
        <taxon>Luteibacter</taxon>
    </lineage>
</organism>
<dbReference type="InterPro" id="IPR005144">
    <property type="entry name" value="ATP-cone_dom"/>
</dbReference>
<evidence type="ECO:0000256" key="8">
    <source>
        <dbReference type="ARBA" id="ARBA00047754"/>
    </source>
</evidence>
<sequence>MTTMDSAARERTETADAAATPSTRTTEQAPAAGYREDAPPAFALTPPHNPGQMRVKKRNGGQETVDVNKIVRAVTRSADGLFAVDPMRVALKTIGGLYDGATTQELDQLSIRTAAALTAEEPEYGQLAARLLSAFVDKEVSGQDIQSFSQSINLGVELGILNERLRAFVQANARKLNDAIDLTASRRFEYFGLRTVYDRYLLRHPTKRHVIETPQYFFMRIACALGGNDVAETLELYRMLSSLEYLASSPTLFNAGTAHEQLSSCFLLDSPQDDLASIYAKYGDVAQLSKFAGGIGLAYSRIRSRGSLIRGTNGHSNGLVPWLKTLDASVAAVNQGGKRKGAACVYLESWHADIEEFLELRENTGDDARRTHNLNLANWVPDLFMRRVETDGDWSLFDPKIVPHFVDTWGETFEAAYAKAEADGIASKTVKARELYARMLRSLAQTGNGWMTFKDRSNATSNQTARPENVIHLSNLCTEILEVTNEGETAVCNLGSVNLSRHVVDGAFDFDKLATTVRTAVRQLNRVIDLNFYPIDTARTANMKWRPVGLGVMGLQDVFFKLRLPFDSAEALQLSTRISEEIYFHALSQSNEIAERDGAHPGFDESRAANGELQFDYWPAATPTGKDDRWAELREKIKAKGLRNSLLIAIAPTATIASIAGCYECIEPQVSNLFKRETLSGDFLVVNRYLVDELKTLGLWTADVRDQIKLAEGSVQGITSIPEQLRAIYRTVWELPQKALIDLAAARGAYIDQSQSLNLFMENPNIGQLSSMYMYAWKSGVKTTYYLRSRPATRIAKTTVTASVAAPVAPVVDAQDEATAAVFCSLENPEYCEACQ</sequence>